<feature type="compositionally biased region" description="Polar residues" evidence="1">
    <location>
        <begin position="336"/>
        <end position="348"/>
    </location>
</feature>
<feature type="compositionally biased region" description="Basic residues" evidence="1">
    <location>
        <begin position="1223"/>
        <end position="1241"/>
    </location>
</feature>
<dbReference type="Proteomes" id="UP001280581">
    <property type="component" value="Unassembled WGS sequence"/>
</dbReference>
<feature type="compositionally biased region" description="Basic and acidic residues" evidence="1">
    <location>
        <begin position="42"/>
        <end position="51"/>
    </location>
</feature>
<feature type="compositionally biased region" description="Polar residues" evidence="1">
    <location>
        <begin position="1693"/>
        <end position="1702"/>
    </location>
</feature>
<feature type="compositionally biased region" description="Basic and acidic residues" evidence="1">
    <location>
        <begin position="1439"/>
        <end position="1461"/>
    </location>
</feature>
<feature type="compositionally biased region" description="Polar residues" evidence="1">
    <location>
        <begin position="2148"/>
        <end position="2164"/>
    </location>
</feature>
<feature type="region of interest" description="Disordered" evidence="1">
    <location>
        <begin position="1"/>
        <end position="426"/>
    </location>
</feature>
<feature type="compositionally biased region" description="Polar residues" evidence="1">
    <location>
        <begin position="2612"/>
        <end position="2629"/>
    </location>
</feature>
<keyword evidence="3" id="KW-1185">Reference proteome</keyword>
<feature type="compositionally biased region" description="Polar residues" evidence="1">
    <location>
        <begin position="232"/>
        <end position="241"/>
    </location>
</feature>
<feature type="region of interest" description="Disordered" evidence="1">
    <location>
        <begin position="2662"/>
        <end position="3020"/>
    </location>
</feature>
<feature type="compositionally biased region" description="Basic and acidic residues" evidence="1">
    <location>
        <begin position="1824"/>
        <end position="1833"/>
    </location>
</feature>
<feature type="compositionally biased region" description="Basic and acidic residues" evidence="1">
    <location>
        <begin position="474"/>
        <end position="486"/>
    </location>
</feature>
<feature type="compositionally biased region" description="Polar residues" evidence="1">
    <location>
        <begin position="1350"/>
        <end position="1360"/>
    </location>
</feature>
<feature type="compositionally biased region" description="Low complexity" evidence="1">
    <location>
        <begin position="1923"/>
        <end position="1940"/>
    </location>
</feature>
<feature type="compositionally biased region" description="Polar residues" evidence="1">
    <location>
        <begin position="456"/>
        <end position="468"/>
    </location>
</feature>
<feature type="region of interest" description="Disordered" evidence="1">
    <location>
        <begin position="1087"/>
        <end position="1145"/>
    </location>
</feature>
<dbReference type="EMBL" id="WVTA01000001">
    <property type="protein sequence ID" value="KAK3217244.1"/>
    <property type="molecule type" value="Genomic_DNA"/>
</dbReference>
<feature type="compositionally biased region" description="Polar residues" evidence="1">
    <location>
        <begin position="2784"/>
        <end position="2809"/>
    </location>
</feature>
<feature type="compositionally biased region" description="Basic and acidic residues" evidence="1">
    <location>
        <begin position="2549"/>
        <end position="2561"/>
    </location>
</feature>
<feature type="compositionally biased region" description="Basic and acidic residues" evidence="1">
    <location>
        <begin position="1175"/>
        <end position="1192"/>
    </location>
</feature>
<feature type="compositionally biased region" description="Basic and acidic residues" evidence="1">
    <location>
        <begin position="1746"/>
        <end position="1760"/>
    </location>
</feature>
<evidence type="ECO:0000313" key="3">
    <source>
        <dbReference type="Proteomes" id="UP001280581"/>
    </source>
</evidence>
<feature type="region of interest" description="Disordered" evidence="1">
    <location>
        <begin position="1775"/>
        <end position="2373"/>
    </location>
</feature>
<feature type="compositionally biased region" description="Low complexity" evidence="1">
    <location>
        <begin position="702"/>
        <end position="715"/>
    </location>
</feature>
<feature type="compositionally biased region" description="Polar residues" evidence="1">
    <location>
        <begin position="796"/>
        <end position="829"/>
    </location>
</feature>
<feature type="compositionally biased region" description="Low complexity" evidence="1">
    <location>
        <begin position="2074"/>
        <end position="2093"/>
    </location>
</feature>
<feature type="compositionally biased region" description="Polar residues" evidence="1">
    <location>
        <begin position="670"/>
        <end position="686"/>
    </location>
</feature>
<proteinExistence type="predicted"/>
<feature type="region of interest" description="Disordered" evidence="1">
    <location>
        <begin position="1596"/>
        <end position="1760"/>
    </location>
</feature>
<feature type="region of interest" description="Disordered" evidence="1">
    <location>
        <begin position="637"/>
        <end position="1028"/>
    </location>
</feature>
<feature type="compositionally biased region" description="Acidic residues" evidence="1">
    <location>
        <begin position="52"/>
        <end position="72"/>
    </location>
</feature>
<protein>
    <submittedName>
        <fullName evidence="2">Uncharacterized protein</fullName>
    </submittedName>
</protein>
<feature type="compositionally biased region" description="Basic and acidic residues" evidence="1">
    <location>
        <begin position="1843"/>
        <end position="1852"/>
    </location>
</feature>
<feature type="compositionally biased region" description="Low complexity" evidence="1">
    <location>
        <begin position="1623"/>
        <end position="1648"/>
    </location>
</feature>
<feature type="compositionally biased region" description="Low complexity" evidence="1">
    <location>
        <begin position="287"/>
        <end position="301"/>
    </location>
</feature>
<name>A0AAN6M9I7_9PLEO</name>
<organism evidence="2 3">
    <name type="scientific">Pseudopithomyces chartarum</name>
    <dbReference type="NCBI Taxonomy" id="1892770"/>
    <lineage>
        <taxon>Eukaryota</taxon>
        <taxon>Fungi</taxon>
        <taxon>Dikarya</taxon>
        <taxon>Ascomycota</taxon>
        <taxon>Pezizomycotina</taxon>
        <taxon>Dothideomycetes</taxon>
        <taxon>Pleosporomycetidae</taxon>
        <taxon>Pleosporales</taxon>
        <taxon>Massarineae</taxon>
        <taxon>Didymosphaeriaceae</taxon>
        <taxon>Pseudopithomyces</taxon>
    </lineage>
</organism>
<feature type="compositionally biased region" description="Basic and acidic residues" evidence="1">
    <location>
        <begin position="777"/>
        <end position="791"/>
    </location>
</feature>
<feature type="compositionally biased region" description="Low complexity" evidence="1">
    <location>
        <begin position="1511"/>
        <end position="1522"/>
    </location>
</feature>
<feature type="compositionally biased region" description="Pro residues" evidence="1">
    <location>
        <begin position="140"/>
        <end position="150"/>
    </location>
</feature>
<feature type="compositionally biased region" description="Basic and acidic residues" evidence="1">
    <location>
        <begin position="2909"/>
        <end position="2955"/>
    </location>
</feature>
<evidence type="ECO:0000256" key="1">
    <source>
        <dbReference type="SAM" id="MobiDB-lite"/>
    </source>
</evidence>
<feature type="compositionally biased region" description="Polar residues" evidence="1">
    <location>
        <begin position="2033"/>
        <end position="2045"/>
    </location>
</feature>
<feature type="compositionally biased region" description="Basic and acidic residues" evidence="1">
    <location>
        <begin position="205"/>
        <end position="231"/>
    </location>
</feature>
<feature type="compositionally biased region" description="Polar residues" evidence="1">
    <location>
        <begin position="1884"/>
        <end position="1918"/>
    </location>
</feature>
<feature type="compositionally biased region" description="Polar residues" evidence="1">
    <location>
        <begin position="967"/>
        <end position="976"/>
    </location>
</feature>
<evidence type="ECO:0000313" key="2">
    <source>
        <dbReference type="EMBL" id="KAK3217244.1"/>
    </source>
</evidence>
<feature type="compositionally biased region" description="Polar residues" evidence="1">
    <location>
        <begin position="2302"/>
        <end position="2324"/>
    </location>
</feature>
<sequence length="3020" mass="326148">MSGPYRFQPDSSRSPLDRRPQNPLPAQPVSFKTNVNRSKTKKWVEAKKNAYDGDDWGDYDEYDEYGAAEQEQEPPPAPAPHPRAHGQPLGQPFDHPGRSFTDPQRQGHAAPSVRRNSFEAGEERAFYASATHPPYQAPGQQPPRMPPPLITPVSPGSAVATAPPSAPFPPRKSSIGQADSPAAASPRDRAPSNPGKPLPFIRPADIYKRFEEEKRERERASLDEHRPDVESTPHSSNSPGLEQQPLPPVPEAISTSNDQFRSVVDQAFTRADDQRSVPPTPVTKPDTSVSRSDTSSTSGISPIMSRVPSSATSTLKAMNAVGGHGSTPVIAEEASESNTPVSRPTSATLLPGGTRQIPRKASPGHSRNVSSTSLSSSGLTTANATGSPARSPVISPQAHVPEPETAQVSSLDHSPEISKAALPPASTIREADIAEAMKLSPVKAQPELSVAEKESQTAFLENHPTSTPIADAVPRSRSESPSKGRVQELAGKFGDVSHSRRGSTQSNASRTSLQSWERSGESSRPTSPTKPVSPSRDNLDPRPTAEREASFRPKLPGQWESYATSSTSPNKELGIDSIPATHNQEPLPLGDVDLTPTTAKRSAAPVDPSKSDSDHLANPLAALKAAGAAVGDAVQTSIGFGSSPAEETGHEQTHGSVLPRPLQFYREESFVSTTPPTPSAQGTPRSENVPPIPPAEDNNAIPRPSTSSSTSPERPVMMPQLSTDMTDDDQESDRLRKEIVASLTPQSTIAGPAAENSSTGLHAGTDPLNRESSLFPREYDSYWADGDRESPRPSYDQGQNGDGQTHPNAGNAITPTSPIDSSDNATKPSILSRFSWEEGKGSGLVINKLQQSSRTAESEDGTRVETEKTISSPSTERAKQKQGAGESPEPYFGPMHDVASVKPEPISEFDSEKHPSVMLGLTSTSNLLQSDTDRPSSPTAGLHVVNSALNPEAVDMPPRLSREVSPTPDQASSSPDMVTLDPSALDHDPAKGLPSNPAISAPLHGLQEPAAISATATASPTSDKPLGFKDILQIKSPAERINSYDKTRDYWAHADHGLVDWVSSAFEKNPDLAIQSYPQPRPVLNTSGTLRHRPTGSISLFGKHHGSNASPAEAVSNSSQTPTTPTSAPMFQGSGRSASHQMQAKGKDLLHTAGLLSGKGMTGAKGLFAKGKSRFKSDKATSESEPSSREASEEPSDMGSTASDTLAGISLDTRNSSRGERDKRHKRHFSSPFHRPSRSRSRPNSIILPSIETTPRSTPGNSRPQSYHPPETWNAGPSALSSSPPTPERLGVLPSPAKGAFSWKEMAHGGELPPMPPIPSDMDLSHRLLQSVIRHSTPPAGELGTLEESPPSSVAENTGSAGLHGGGEGPSLAEAALQDREAWDGDEEQMVEPKGSGRWSRDGHDGEGDQGQDESFTQLDGSGRPIPPRRAASAAKPRRLPDDGQHGAEDVGPRQSPREAQQKLNDVSPMIPAATLPSDISDSSDDEHATATAQVQEGNVVFSYETELIGSDLSPMSSSSSSLKPCDDEEETRTREHCIVVRVVEAAPPSSLSPSRDQAPAAGGDALEHAPRPKPQQQLSAYRVVHAVEYLHSQSSFESLAPSQPSQPDDSLDEVEAPPGRPQQQQQQQQQQEKQQQEKPALMRLMAAPAPPDQAVPIKSDTPHQDDEDDDQGEGPQQSPDLAKPHVHKRSESLISKISSMVSADDVPISPVSSNHLPRSRPPSAQARRRQIPSAKTSPIPVQIQEEPKPSDRAIDHAIDSHDFDLYADHNGLVKGVEDDEGRPLRLATDHPLASPASSPPAPLAQSKPAQSKPVPSSASMEEAAVRYSDERPMSFVWGPRDANGRPQDEINRPGAPVSDTAPPLPNTRVQRSSQPSHGPAPNTKMQRPRAQSNTRLLEQPSQPDLSSKNVSPLSSYRESSKSSPHTNISPPPTTITSPPRQKPLSPNMADISKVHNGRQEQTSPPTSPDPRLVQDPRVMMEAQMRGWLPGHPPSQDSSSRPQFPGQAPQMPGNMLAAARNQYEYQQMMARQAMQTPELKSSLANPQPIKKDDRSFKPKLSSVFKGLGKSSSSAQPTPLAPSQLPLQQAPQSQGRSHLPMSIVAENARRSASLQSGVSDLSSTQMTPSAKERRAPGLASAFNRPPSVGQESHISQESTRVQVTDSRLDLRYPSSPPPPQGAPQQQPLPHTFQTISNLPKPQNYRDYASQMPENGGKKKRFSSLGNIFNRGLTTVAASPNKTKMSKEERKSQKAQKHSSAIPPQSTSQGHAWPPQQSINPLRYGGVQHGPPPVLKSFPGMQSVPLQPMQQQNASTPSQHHVQQRSIPPALPQNGHGHGIPQQYMQSPGSQALSQVSPSYVLPQSQRSPNVPEGSAYMDTRHVVHIHAQRMHEQNRLPAQQSSQPFPPDPAFATPIFYQSRQHPEGLASPPVNEYFKPDLKTIKPLPPIQQQQPAQEGQIHPHPSHQHLQQMQPMQQQASVVPQEPSNHHSVSAPVVIPAIDQIPRTAHAQVASPAEEPLYETPPIPGAYTHVSGAFVSPRFEEYASHIESPEPTNHYDHEYSDPQMQPISPQVSAMTTSPPNLRHNSSDSVVSPILNPLPGTLPQTSPPPNSRPQKQRMSSITEQVQSERPWNLDLPQGATEQEIVRARQRQYMEQQLLAQEQLHAERTGRSPSPRSGQSNQSASPPPPPTEERPPQRESGGFRELLPRSSPQPYPIASQQPVERLGAPRPHSPSPPIAPAPVHPALVHNPATYPLPISPGPTNATSPINPMMGMMSPPPLPTNLPHTSMNSAFPNSRTSRPTSQDAASNHTRDSLYDPPPPPTKHYQQPEYDDLPPADQPPPYSGPGVPNEGMEKERPRPPNIVTDTSDRGRNFESRQRQASLGLLQHPQPASMAASPQRSSADMGADILRRQLLEAEERERQERLHRAEIQRQESARERQERERARARARELERSVSGGGRVGSLRSPAGSTRTNTNGFERSGSTSRPVYELPAEEDDEPVMRATSFPGQEWVPTWTDD</sequence>
<feature type="compositionally biased region" description="Low complexity" evidence="1">
    <location>
        <begin position="1116"/>
        <end position="1129"/>
    </location>
</feature>
<feature type="compositionally biased region" description="Polar residues" evidence="1">
    <location>
        <begin position="2970"/>
        <end position="2988"/>
    </location>
</feature>
<feature type="compositionally biased region" description="Polar residues" evidence="1">
    <location>
        <begin position="2222"/>
        <end position="2241"/>
    </location>
</feature>
<feature type="compositionally biased region" description="Polar residues" evidence="1">
    <location>
        <begin position="2256"/>
        <end position="2278"/>
    </location>
</feature>
<feature type="compositionally biased region" description="Polar residues" evidence="1">
    <location>
        <begin position="2190"/>
        <end position="2199"/>
    </location>
</feature>
<feature type="compositionally biased region" description="Polar residues" evidence="1">
    <location>
        <begin position="921"/>
        <end position="939"/>
    </location>
</feature>
<feature type="compositionally biased region" description="Low complexity" evidence="1">
    <location>
        <begin position="1009"/>
        <end position="1022"/>
    </location>
</feature>
<feature type="compositionally biased region" description="Polar residues" evidence="1">
    <location>
        <begin position="1868"/>
        <end position="1877"/>
    </location>
</feature>
<gene>
    <name evidence="2" type="ORF">GRF29_1g2396377</name>
</gene>
<feature type="region of interest" description="Disordered" evidence="1">
    <location>
        <begin position="1174"/>
        <end position="1498"/>
    </location>
</feature>
<reference evidence="2 3" key="1">
    <citation type="submission" date="2021-02" db="EMBL/GenBank/DDBJ databases">
        <title>Genome assembly of Pseudopithomyces chartarum.</title>
        <authorList>
            <person name="Jauregui R."/>
            <person name="Singh J."/>
            <person name="Voisey C."/>
        </authorList>
    </citation>
    <scope>NUCLEOTIDE SEQUENCE [LARGE SCALE GENOMIC DNA]</scope>
    <source>
        <strain evidence="2 3">AGR01</strain>
    </source>
</reference>
<feature type="compositionally biased region" description="Polar residues" evidence="1">
    <location>
        <begin position="1596"/>
        <end position="1609"/>
    </location>
</feature>
<accession>A0AAN6M9I7</accession>
<feature type="region of interest" description="Disordered" evidence="1">
    <location>
        <begin position="2549"/>
        <end position="2637"/>
    </location>
</feature>
<feature type="region of interest" description="Disordered" evidence="1">
    <location>
        <begin position="445"/>
        <end position="618"/>
    </location>
</feature>
<feature type="compositionally biased region" description="Polar residues" evidence="1">
    <location>
        <begin position="307"/>
        <end position="316"/>
    </location>
</feature>
<feature type="region of interest" description="Disordered" evidence="1">
    <location>
        <begin position="1510"/>
        <end position="1581"/>
    </location>
</feature>
<feature type="compositionally biased region" description="Low complexity" evidence="1">
    <location>
        <begin position="370"/>
        <end position="387"/>
    </location>
</feature>
<feature type="compositionally biased region" description="Polar residues" evidence="1">
    <location>
        <begin position="2670"/>
        <end position="2683"/>
    </location>
</feature>
<feature type="compositionally biased region" description="Polar residues" evidence="1">
    <location>
        <begin position="2109"/>
        <end position="2127"/>
    </location>
</feature>
<feature type="compositionally biased region" description="Basic and acidic residues" evidence="1">
    <location>
        <begin position="856"/>
        <end position="868"/>
    </location>
</feature>
<feature type="compositionally biased region" description="Basic and acidic residues" evidence="1">
    <location>
        <begin position="2867"/>
        <end position="2878"/>
    </location>
</feature>
<feature type="region of interest" description="Disordered" evidence="1">
    <location>
        <begin position="2447"/>
        <end position="2468"/>
    </location>
</feature>
<comment type="caution">
    <text evidence="2">The sequence shown here is derived from an EMBL/GenBank/DDBJ whole genome shotgun (WGS) entry which is preliminary data.</text>
</comment>
<feature type="compositionally biased region" description="Polar residues" evidence="1">
    <location>
        <begin position="743"/>
        <end position="760"/>
    </location>
</feature>
<feature type="compositionally biased region" description="Pro residues" evidence="1">
    <location>
        <begin position="2730"/>
        <end position="2742"/>
    </location>
</feature>
<feature type="compositionally biased region" description="Polar residues" evidence="1">
    <location>
        <begin position="502"/>
        <end position="536"/>
    </location>
</feature>
<feature type="compositionally biased region" description="Basic and acidic residues" evidence="1">
    <location>
        <begin position="537"/>
        <end position="551"/>
    </location>
</feature>
<feature type="compositionally biased region" description="Polar residues" evidence="1">
    <location>
        <begin position="2341"/>
        <end position="2367"/>
    </location>
</feature>
<feature type="compositionally biased region" description="Polar residues" evidence="1">
    <location>
        <begin position="1251"/>
        <end position="1265"/>
    </location>
</feature>
<feature type="compositionally biased region" description="Polar residues" evidence="1">
    <location>
        <begin position="561"/>
        <end position="570"/>
    </location>
</feature>
<feature type="compositionally biased region" description="Polar residues" evidence="1">
    <location>
        <begin position="2563"/>
        <end position="2590"/>
    </location>
</feature>